<evidence type="ECO:0008006" key="3">
    <source>
        <dbReference type="Google" id="ProtNLM"/>
    </source>
</evidence>
<keyword evidence="2" id="KW-1185">Reference proteome</keyword>
<dbReference type="EMBL" id="JBFPJR010000020">
    <property type="protein sequence ID" value="MEX0428380.1"/>
    <property type="molecule type" value="Genomic_DNA"/>
</dbReference>
<evidence type="ECO:0000313" key="2">
    <source>
        <dbReference type="Proteomes" id="UP001556631"/>
    </source>
</evidence>
<comment type="caution">
    <text evidence="1">The sequence shown here is derived from an EMBL/GenBank/DDBJ whole genome shotgun (WGS) entry which is preliminary data.</text>
</comment>
<accession>A0ABV3T293</accession>
<dbReference type="RefSeq" id="WP_367994352.1">
    <property type="nucleotide sequence ID" value="NZ_JBFPJR010000020.1"/>
</dbReference>
<reference evidence="1 2" key="1">
    <citation type="submission" date="2024-07" db="EMBL/GenBank/DDBJ databases">
        <authorList>
            <person name="Lee S."/>
            <person name="Kang M."/>
        </authorList>
    </citation>
    <scope>NUCLEOTIDE SEQUENCE [LARGE SCALE GENOMIC DNA]</scope>
    <source>
        <strain evidence="1 2">DS6</strain>
    </source>
</reference>
<gene>
    <name evidence="1" type="ORF">AB3X52_12185</name>
</gene>
<protein>
    <recommendedName>
        <fullName evidence="3">Recombinase A</fullName>
    </recommendedName>
</protein>
<dbReference type="Proteomes" id="UP001556631">
    <property type="component" value="Unassembled WGS sequence"/>
</dbReference>
<proteinExistence type="predicted"/>
<sequence>MAATAARTEEIERLRARMRGLERSLAGREIATHEALSGIVQLRAGGAYAVDGLSLAMALLAGPSRAGEWCAVVGVDDFGVEAAAELGINLDRTILVPRPRDSWLEATAALVDVVTLVAVRPPSRVPDRIAEKLGARLRTRGAALIAVGDRGQDWPRADARLSVAAPQWSGAGCGEGHLRARRLVVEVRRGAAPARRTSLWFPAADGALRRAVPEPVADDVREVG</sequence>
<name>A0ABV3T293_9ACTN</name>
<evidence type="ECO:0000313" key="1">
    <source>
        <dbReference type="EMBL" id="MEX0428380.1"/>
    </source>
</evidence>
<organism evidence="1 2">
    <name type="scientific">Nocardioides eburneus</name>
    <dbReference type="NCBI Taxonomy" id="3231482"/>
    <lineage>
        <taxon>Bacteria</taxon>
        <taxon>Bacillati</taxon>
        <taxon>Actinomycetota</taxon>
        <taxon>Actinomycetes</taxon>
        <taxon>Propionibacteriales</taxon>
        <taxon>Nocardioidaceae</taxon>
        <taxon>Nocardioides</taxon>
    </lineage>
</organism>